<evidence type="ECO:0000313" key="2">
    <source>
        <dbReference type="Proteomes" id="UP000037035"/>
    </source>
</evidence>
<evidence type="ECO:0000313" key="1">
    <source>
        <dbReference type="EMBL" id="KNZ52326.1"/>
    </source>
</evidence>
<name>A0A0L6UUW7_9BASI</name>
<organism evidence="1 2">
    <name type="scientific">Puccinia sorghi</name>
    <dbReference type="NCBI Taxonomy" id="27349"/>
    <lineage>
        <taxon>Eukaryota</taxon>
        <taxon>Fungi</taxon>
        <taxon>Dikarya</taxon>
        <taxon>Basidiomycota</taxon>
        <taxon>Pucciniomycotina</taxon>
        <taxon>Pucciniomycetes</taxon>
        <taxon>Pucciniales</taxon>
        <taxon>Pucciniaceae</taxon>
        <taxon>Puccinia</taxon>
    </lineage>
</organism>
<gene>
    <name evidence="1" type="ORF">VP01_3618g2</name>
</gene>
<keyword evidence="2" id="KW-1185">Reference proteome</keyword>
<dbReference type="EMBL" id="LAVV01008633">
    <property type="protein sequence ID" value="KNZ52326.1"/>
    <property type="molecule type" value="Genomic_DNA"/>
</dbReference>
<dbReference type="Proteomes" id="UP000037035">
    <property type="component" value="Unassembled WGS sequence"/>
</dbReference>
<dbReference type="AlphaFoldDB" id="A0A0L6UUW7"/>
<accession>A0A0L6UUW7</accession>
<comment type="caution">
    <text evidence="1">The sequence shown here is derived from an EMBL/GenBank/DDBJ whole genome shotgun (WGS) entry which is preliminary data.</text>
</comment>
<proteinExistence type="predicted"/>
<sequence>MESDGGFDIYKPKNKKNLCYGFWSVVVDWSAANLNSAKWILAMCQDSGPPKLGFSSPLGTCPSPFDTVPSGNWACVQTGLKYHKLALAETQ</sequence>
<dbReference type="VEuPathDB" id="FungiDB:VP01_3618g2"/>
<reference evidence="1 2" key="1">
    <citation type="submission" date="2015-08" db="EMBL/GenBank/DDBJ databases">
        <title>Next Generation Sequencing and Analysis of the Genome of Puccinia sorghi L Schw, the Causal Agent of Maize Common Rust.</title>
        <authorList>
            <person name="Rochi L."/>
            <person name="Burguener G."/>
            <person name="Darino M."/>
            <person name="Turjanski A."/>
            <person name="Kreff E."/>
            <person name="Dieguez M.J."/>
            <person name="Sacco F."/>
        </authorList>
    </citation>
    <scope>NUCLEOTIDE SEQUENCE [LARGE SCALE GENOMIC DNA]</scope>
    <source>
        <strain evidence="1 2">RO10H11247</strain>
    </source>
</reference>
<protein>
    <submittedName>
        <fullName evidence="1">Uncharacterized protein</fullName>
    </submittedName>
</protein>